<dbReference type="EMBL" id="VVIM01000004">
    <property type="protein sequence ID" value="KAB0800620.1"/>
    <property type="molecule type" value="Genomic_DNA"/>
</dbReference>
<sequence length="757" mass="86415">MEKHSKLRALNKNEEEIYCVNYDEVSNSPPICSNDVSQSIGLSIEVEIADSLKNVMSRPEKHNSSLLDVTIVRPNHLNRFSGKQSVTIRGSEIQDLILRMEKQKREKELLIADLKRVQDTRITKKHEKKRKPNLNAVRSNNAVASDNKTKRISEEKPFVNSAPTSILQPLMGQIRESLRHLEERILAVGDHKENITQPKAQPHSLLNCDLVDALPRRKQTKKHMRKLQGNVHERNHHVYTTVHTFDRLKTLLSCQNANARDVEDDKPCPCQHCGMVQLLVESQKRPIMPTLPLKTPSGVWPQTENREDQESSETSLEDPYNIIRELALRLRALEERVALQERSTVPKDYFKRVIKRILDLQATISQRNQCDVGAHTAGTQYNFNQSEEFDRRSRSKIRQRNVQIQQGYAKRYYVSPMLEESSSQKIFSAISSLFPNLNYERINDCFLKWGKEAINPGADLKAKIIDLLDEKLLNSSNLKETLKPSTSSGETLRKLLELLSTQDKLPTGVDNEVDFSKLSSEIGKPNLARGVLDKHSKRHRSGIPIRIGNISVGDACISTPKNETRSARISKLKTNKMDKDTNADEAKLTSEHVVRVTYVNPHVKTWKDLSSNSEAEVLTGIQEMSLRSSSSFQLHSANTENKEQPTRLLKNYSLSEKLKLLKKVASSEITKLELWTYIWNQTKTYCKSKDDTIIVQVPTRKEKGHAEIIEVEFTIEDVQQLVENPKLLTTKRNSNHSSHPKSVKSLLLIKRKTAVNK</sequence>
<keyword evidence="1" id="KW-0175">Coiled coil</keyword>
<dbReference type="Proteomes" id="UP000327044">
    <property type="component" value="Unassembled WGS sequence"/>
</dbReference>
<reference evidence="3 4" key="1">
    <citation type="journal article" date="2018" name="Elife">
        <title>Firefly genomes illuminate parallel origins of bioluminescence in beetles.</title>
        <authorList>
            <person name="Fallon T.R."/>
            <person name="Lower S.E."/>
            <person name="Chang C.H."/>
            <person name="Bessho-Uehara M."/>
            <person name="Martin G.J."/>
            <person name="Bewick A.J."/>
            <person name="Behringer M."/>
            <person name="Debat H.J."/>
            <person name="Wong I."/>
            <person name="Day J.C."/>
            <person name="Suvorov A."/>
            <person name="Silva C.J."/>
            <person name="Stanger-Hall K.F."/>
            <person name="Hall D.W."/>
            <person name="Schmitz R.J."/>
            <person name="Nelson D.R."/>
            <person name="Lewis S.M."/>
            <person name="Shigenobu S."/>
            <person name="Bybee S.M."/>
            <person name="Larracuente A.M."/>
            <person name="Oba Y."/>
            <person name="Weng J.K."/>
        </authorList>
    </citation>
    <scope>NUCLEOTIDE SEQUENCE [LARGE SCALE GENOMIC DNA]</scope>
    <source>
        <strain evidence="3">1611_PpyrPB1</strain>
        <tissue evidence="3">Whole body</tissue>
    </source>
</reference>
<proteinExistence type="predicted"/>
<evidence type="ECO:0000313" key="4">
    <source>
        <dbReference type="Proteomes" id="UP000327044"/>
    </source>
</evidence>
<protein>
    <submittedName>
        <fullName evidence="3">Uncharacterized protein</fullName>
    </submittedName>
</protein>
<name>A0A5N4ATS1_PHOPY</name>
<comment type="caution">
    <text evidence="3">The sequence shown here is derived from an EMBL/GenBank/DDBJ whole genome shotgun (WGS) entry which is preliminary data.</text>
</comment>
<dbReference type="AlphaFoldDB" id="A0A5N4ATS1"/>
<dbReference type="OrthoDB" id="6691447at2759"/>
<keyword evidence="4" id="KW-1185">Reference proteome</keyword>
<organism evidence="3 4">
    <name type="scientific">Photinus pyralis</name>
    <name type="common">Common eastern firefly</name>
    <name type="synonym">Lampyris pyralis</name>
    <dbReference type="NCBI Taxonomy" id="7054"/>
    <lineage>
        <taxon>Eukaryota</taxon>
        <taxon>Metazoa</taxon>
        <taxon>Ecdysozoa</taxon>
        <taxon>Arthropoda</taxon>
        <taxon>Hexapoda</taxon>
        <taxon>Insecta</taxon>
        <taxon>Pterygota</taxon>
        <taxon>Neoptera</taxon>
        <taxon>Endopterygota</taxon>
        <taxon>Coleoptera</taxon>
        <taxon>Polyphaga</taxon>
        <taxon>Elateriformia</taxon>
        <taxon>Elateroidea</taxon>
        <taxon>Lampyridae</taxon>
        <taxon>Lampyrinae</taxon>
        <taxon>Photinus</taxon>
    </lineage>
</organism>
<accession>A0A5N4ATS1</accession>
<evidence type="ECO:0000256" key="2">
    <source>
        <dbReference type="SAM" id="MobiDB-lite"/>
    </source>
</evidence>
<evidence type="ECO:0000256" key="1">
    <source>
        <dbReference type="SAM" id="Coils"/>
    </source>
</evidence>
<gene>
    <name evidence="3" type="ORF">PPYR_06360</name>
</gene>
<feature type="coiled-coil region" evidence="1">
    <location>
        <begin position="93"/>
        <end position="120"/>
    </location>
</feature>
<feature type="region of interest" description="Disordered" evidence="2">
    <location>
        <begin position="288"/>
        <end position="316"/>
    </location>
</feature>
<dbReference type="InParanoid" id="A0A5N4ATS1"/>
<evidence type="ECO:0000313" key="3">
    <source>
        <dbReference type="EMBL" id="KAB0800620.1"/>
    </source>
</evidence>